<dbReference type="EMBL" id="JAFIDA010000001">
    <property type="protein sequence ID" value="MBP1327400.1"/>
    <property type="molecule type" value="Genomic_DNA"/>
</dbReference>
<comment type="caution">
    <text evidence="2">The sequence shown here is derived from an EMBL/GenBank/DDBJ whole genome shotgun (WGS) entry which is preliminary data.</text>
</comment>
<dbReference type="InterPro" id="IPR007569">
    <property type="entry name" value="DUF559"/>
</dbReference>
<keyword evidence="3" id="KW-1185">Reference proteome</keyword>
<accession>A0A940PQR2</accession>
<sequence>MPFTPRTLTPHLPLAFIAADAPRFEVSADMLRHHRFAHPHRGVYSHAPPPQTQFVEEIMRYRAESYLPLLREGEAFSHTTALLLYGCPLRTTAALHVTVQPAHNRARGKNVLGHRSLAPFSVARLRGELSCVPVATALTQSAPLLNFQELVIAIDFLVLPRGHHSCKSPLITHEDLEAALTARRSPGIGRLRAALRVARVGAESRMESIQHFELARMGIDDLEMQSHVFDTAGHWIGRFDLVDRARRRIMEYDGEQHRTDRQQYLKDERRLERARAAGYAVLRLHRENFHPAQVAVTRQLMCTFLGRTPRTLSPELERYFAECH</sequence>
<reference evidence="2" key="1">
    <citation type="submission" date="2021-02" db="EMBL/GenBank/DDBJ databases">
        <title>Sequencing the genomes of 1000 actinobacteria strains.</title>
        <authorList>
            <person name="Klenk H.-P."/>
        </authorList>
    </citation>
    <scope>NUCLEOTIDE SEQUENCE</scope>
    <source>
        <strain evidence="2">DSM 22850</strain>
    </source>
</reference>
<gene>
    <name evidence="2" type="ORF">JOF28_002632</name>
</gene>
<dbReference type="Pfam" id="PF04480">
    <property type="entry name" value="DUF559"/>
    <property type="match status" value="1"/>
</dbReference>
<dbReference type="RefSeq" id="WP_209706181.1">
    <property type="nucleotide sequence ID" value="NZ_JAFIDA010000001.1"/>
</dbReference>
<protein>
    <recommendedName>
        <fullName evidence="1">DUF559 domain-containing protein</fullName>
    </recommendedName>
</protein>
<proteinExistence type="predicted"/>
<dbReference type="AlphaFoldDB" id="A0A940PQR2"/>
<evidence type="ECO:0000313" key="3">
    <source>
        <dbReference type="Proteomes" id="UP000675163"/>
    </source>
</evidence>
<dbReference type="Proteomes" id="UP000675163">
    <property type="component" value="Unassembled WGS sequence"/>
</dbReference>
<evidence type="ECO:0000313" key="2">
    <source>
        <dbReference type="EMBL" id="MBP1327400.1"/>
    </source>
</evidence>
<feature type="domain" description="DUF559" evidence="1">
    <location>
        <begin position="240"/>
        <end position="297"/>
    </location>
</feature>
<evidence type="ECO:0000259" key="1">
    <source>
        <dbReference type="Pfam" id="PF04480"/>
    </source>
</evidence>
<organism evidence="2 3">
    <name type="scientific">Leucobacter exalbidus</name>
    <dbReference type="NCBI Taxonomy" id="662960"/>
    <lineage>
        <taxon>Bacteria</taxon>
        <taxon>Bacillati</taxon>
        <taxon>Actinomycetota</taxon>
        <taxon>Actinomycetes</taxon>
        <taxon>Micrococcales</taxon>
        <taxon>Microbacteriaceae</taxon>
        <taxon>Leucobacter</taxon>
    </lineage>
</organism>
<name>A0A940PQR2_9MICO</name>